<sequence length="161" mass="17943">MGTFDVPTVATPAGLPRRFGAYFFDSVIITLAVAAVFYTLLGFDNALAQFLQAVPDDPDAQIRFLAERSLIRNIAMFLYLAYATVAEASPLEGTIGKWLLSIRVVDLDGRRIDLRRSFLRNSGKLISLLSIIGPLFALRSPIRQTWHDKWAGTRVIHTHVP</sequence>
<feature type="domain" description="RDD" evidence="7">
    <location>
        <begin position="13"/>
        <end position="152"/>
    </location>
</feature>
<evidence type="ECO:0000313" key="9">
    <source>
        <dbReference type="Proteomes" id="UP000076079"/>
    </source>
</evidence>
<evidence type="ECO:0000256" key="3">
    <source>
        <dbReference type="ARBA" id="ARBA00022692"/>
    </source>
</evidence>
<dbReference type="PANTHER" id="PTHR36115">
    <property type="entry name" value="PROLINE-RICH ANTIGEN HOMOLOG-RELATED"/>
    <property type="match status" value="1"/>
</dbReference>
<dbReference type="EMBL" id="CP015136">
    <property type="protein sequence ID" value="AMY08655.1"/>
    <property type="molecule type" value="Genomic_DNA"/>
</dbReference>
<name>A0A143PJB6_LUTPR</name>
<keyword evidence="9" id="KW-1185">Reference proteome</keyword>
<keyword evidence="3 6" id="KW-0812">Transmembrane</keyword>
<dbReference type="InterPro" id="IPR010432">
    <property type="entry name" value="RDD"/>
</dbReference>
<reference evidence="9" key="2">
    <citation type="submission" date="2016-04" db="EMBL/GenBank/DDBJ databases">
        <title>First Complete Genome Sequence of a Subdivision 6 Acidobacterium.</title>
        <authorList>
            <person name="Huang S."/>
            <person name="Vieira S."/>
            <person name="Bunk B."/>
            <person name="Riedel T."/>
            <person name="Sproeer C."/>
            <person name="Overmann J."/>
        </authorList>
    </citation>
    <scope>NUCLEOTIDE SEQUENCE [LARGE SCALE GENOMIC DNA]</scope>
    <source>
        <strain evidence="9">DSM 100886 HEG_-6_39</strain>
    </source>
</reference>
<reference evidence="8 9" key="1">
    <citation type="journal article" date="2016" name="Genome Announc.">
        <title>First Complete Genome Sequence of a Subdivision 6 Acidobacterium Strain.</title>
        <authorList>
            <person name="Huang S."/>
            <person name="Vieira S."/>
            <person name="Bunk B."/>
            <person name="Riedel T."/>
            <person name="Sproer C."/>
            <person name="Overmann J."/>
        </authorList>
    </citation>
    <scope>NUCLEOTIDE SEQUENCE [LARGE SCALE GENOMIC DNA]</scope>
    <source>
        <strain evidence="9">DSM 100886 HEG_-6_39</strain>
    </source>
</reference>
<keyword evidence="4 6" id="KW-1133">Transmembrane helix</keyword>
<dbReference type="RefSeq" id="WP_110170478.1">
    <property type="nucleotide sequence ID" value="NZ_CP015136.1"/>
</dbReference>
<dbReference type="InterPro" id="IPR051791">
    <property type="entry name" value="Pra-immunoreactive"/>
</dbReference>
<evidence type="ECO:0000256" key="6">
    <source>
        <dbReference type="SAM" id="Phobius"/>
    </source>
</evidence>
<evidence type="ECO:0000256" key="1">
    <source>
        <dbReference type="ARBA" id="ARBA00004651"/>
    </source>
</evidence>
<dbReference type="OrthoDB" id="9787732at2"/>
<keyword evidence="2" id="KW-1003">Cell membrane</keyword>
<dbReference type="KEGG" id="abac:LuPra_01859"/>
<feature type="transmembrane region" description="Helical" evidence="6">
    <location>
        <begin position="20"/>
        <end position="41"/>
    </location>
</feature>
<dbReference type="Pfam" id="PF06271">
    <property type="entry name" value="RDD"/>
    <property type="match status" value="1"/>
</dbReference>
<keyword evidence="5 6" id="KW-0472">Membrane</keyword>
<evidence type="ECO:0000256" key="5">
    <source>
        <dbReference type="ARBA" id="ARBA00023136"/>
    </source>
</evidence>
<protein>
    <submittedName>
        <fullName evidence="8">RDD family protein</fullName>
    </submittedName>
</protein>
<dbReference type="AlphaFoldDB" id="A0A143PJB6"/>
<proteinExistence type="predicted"/>
<dbReference type="Proteomes" id="UP000076079">
    <property type="component" value="Chromosome"/>
</dbReference>
<organism evidence="8 9">
    <name type="scientific">Luteitalea pratensis</name>
    <dbReference type="NCBI Taxonomy" id="1855912"/>
    <lineage>
        <taxon>Bacteria</taxon>
        <taxon>Pseudomonadati</taxon>
        <taxon>Acidobacteriota</taxon>
        <taxon>Vicinamibacteria</taxon>
        <taxon>Vicinamibacterales</taxon>
        <taxon>Vicinamibacteraceae</taxon>
        <taxon>Luteitalea</taxon>
    </lineage>
</organism>
<dbReference type="STRING" id="1855912.LuPra_01859"/>
<accession>A0A143PJB6</accession>
<evidence type="ECO:0000313" key="8">
    <source>
        <dbReference type="EMBL" id="AMY08655.1"/>
    </source>
</evidence>
<evidence type="ECO:0000256" key="4">
    <source>
        <dbReference type="ARBA" id="ARBA00022989"/>
    </source>
</evidence>
<dbReference type="GO" id="GO:0005886">
    <property type="term" value="C:plasma membrane"/>
    <property type="evidence" value="ECO:0007669"/>
    <property type="project" value="UniProtKB-SubCell"/>
</dbReference>
<gene>
    <name evidence="8" type="ORF">LuPra_01859</name>
</gene>
<evidence type="ECO:0000259" key="7">
    <source>
        <dbReference type="Pfam" id="PF06271"/>
    </source>
</evidence>
<evidence type="ECO:0000256" key="2">
    <source>
        <dbReference type="ARBA" id="ARBA00022475"/>
    </source>
</evidence>
<comment type="subcellular location">
    <subcellularLocation>
        <location evidence="1">Cell membrane</location>
        <topology evidence="1">Multi-pass membrane protein</topology>
    </subcellularLocation>
</comment>